<evidence type="ECO:0000259" key="1">
    <source>
        <dbReference type="Pfam" id="PF13304"/>
    </source>
</evidence>
<dbReference type="InterPro" id="IPR051396">
    <property type="entry name" value="Bact_Antivir_Def_Nuclease"/>
</dbReference>
<dbReference type="RefSeq" id="WP_099917450.1">
    <property type="nucleotide sequence ID" value="NZ_BMHS01000020.1"/>
</dbReference>
<gene>
    <name evidence="2" type="ORF">CR103_18645</name>
</gene>
<protein>
    <recommendedName>
        <fullName evidence="1">ATPase AAA-type core domain-containing protein</fullName>
    </recommendedName>
</protein>
<dbReference type="Proteomes" id="UP000228593">
    <property type="component" value="Unassembled WGS sequence"/>
</dbReference>
<dbReference type="Gene3D" id="3.40.50.300">
    <property type="entry name" value="P-loop containing nucleotide triphosphate hydrolases"/>
    <property type="match status" value="1"/>
</dbReference>
<dbReference type="EMBL" id="PDOB01000039">
    <property type="protein sequence ID" value="PIL38334.1"/>
    <property type="molecule type" value="Genomic_DNA"/>
</dbReference>
<dbReference type="GO" id="GO:0016887">
    <property type="term" value="F:ATP hydrolysis activity"/>
    <property type="evidence" value="ECO:0007669"/>
    <property type="project" value="InterPro"/>
</dbReference>
<reference evidence="2 3" key="1">
    <citation type="submission" date="2017-10" db="EMBL/GenBank/DDBJ databases">
        <title>Massilia psychrophilum sp. nov., a novel purple-pigmented bacterium isolated from Tianshan glacier, Xinjiang Municipality, China.</title>
        <authorList>
            <person name="Wang H."/>
        </authorList>
    </citation>
    <scope>NUCLEOTIDE SEQUENCE [LARGE SCALE GENOMIC DNA]</scope>
    <source>
        <strain evidence="2 3">JCM 30813</strain>
    </source>
</reference>
<accession>A0A2G8SX40</accession>
<dbReference type="InterPro" id="IPR003959">
    <property type="entry name" value="ATPase_AAA_core"/>
</dbReference>
<keyword evidence="3" id="KW-1185">Reference proteome</keyword>
<name>A0A2G8SX40_9BURK</name>
<proteinExistence type="predicted"/>
<sequence>MQIRVYLANRYPSAPVSGADAVVYIVPSANKWNDFGYSLMVELVVQLKETVVRLSTGVKSTINGAVDTSAYLEGLSSPVEISTTENDGKFATFLGRKDNYLQLLAATSPDVAREILIAIRDIAAYRLFAPDQAEFQTTLESDAVQKSFLRTSEAYLTFIGLKKLFVVPRAETIGAMRITELEFLETVSDSGSLMTLTFAPDLLGENLIHAIIGRNGLGKTRLLMDVASTLSGLPPSNVSLDAKEWVSALLKKSRQRVVVLTHEPDRWTRFHESNVKILPLNVFGSAWTNLGQPLFDLARSSAADNSDFSWTALRRIARGHLPIEKLHFPRRDGTYVHWSRIENTFAGAEVADAREFDATQPIAFIDGDGQKLDISSGQKVILNFLTRLFDEAHDQTVYLFDEPEVHLHPQFISLVMLALYDALSATRSVAVLATHSPYVVRELDKSCVTVLRPSKADGVDFARPTLQTRGGNIGAISEFVFEHSNAESLTRSRLLEFVMDRGTGIDKGLLKELAGLVGSEGINRIPGILAEGDDAKLPE</sequence>
<evidence type="ECO:0000313" key="3">
    <source>
        <dbReference type="Proteomes" id="UP000228593"/>
    </source>
</evidence>
<dbReference type="SUPFAM" id="SSF52540">
    <property type="entry name" value="P-loop containing nucleoside triphosphate hydrolases"/>
    <property type="match status" value="1"/>
</dbReference>
<dbReference type="PANTHER" id="PTHR43581">
    <property type="entry name" value="ATP/GTP PHOSPHATASE"/>
    <property type="match status" value="1"/>
</dbReference>
<dbReference type="AlphaFoldDB" id="A0A2G8SX40"/>
<dbReference type="InterPro" id="IPR027417">
    <property type="entry name" value="P-loop_NTPase"/>
</dbReference>
<dbReference type="PANTHER" id="PTHR43581:SF2">
    <property type="entry name" value="EXCINUCLEASE ATPASE SUBUNIT"/>
    <property type="match status" value="1"/>
</dbReference>
<feature type="domain" description="ATPase AAA-type core" evidence="1">
    <location>
        <begin position="362"/>
        <end position="440"/>
    </location>
</feature>
<organism evidence="2 3">
    <name type="scientific">Massilia psychrophila</name>
    <dbReference type="NCBI Taxonomy" id="1603353"/>
    <lineage>
        <taxon>Bacteria</taxon>
        <taxon>Pseudomonadati</taxon>
        <taxon>Pseudomonadota</taxon>
        <taxon>Betaproteobacteria</taxon>
        <taxon>Burkholderiales</taxon>
        <taxon>Oxalobacteraceae</taxon>
        <taxon>Telluria group</taxon>
        <taxon>Massilia</taxon>
    </lineage>
</organism>
<dbReference type="Pfam" id="PF13304">
    <property type="entry name" value="AAA_21"/>
    <property type="match status" value="1"/>
</dbReference>
<dbReference type="OrthoDB" id="7024727at2"/>
<comment type="caution">
    <text evidence="2">The sequence shown here is derived from an EMBL/GenBank/DDBJ whole genome shotgun (WGS) entry which is preliminary data.</text>
</comment>
<evidence type="ECO:0000313" key="2">
    <source>
        <dbReference type="EMBL" id="PIL38334.1"/>
    </source>
</evidence>
<dbReference type="GO" id="GO:0005524">
    <property type="term" value="F:ATP binding"/>
    <property type="evidence" value="ECO:0007669"/>
    <property type="project" value="InterPro"/>
</dbReference>